<keyword evidence="1" id="KW-0812">Transmembrane</keyword>
<reference evidence="3" key="1">
    <citation type="submission" date="2014-03" db="EMBL/GenBank/DDBJ databases">
        <authorList>
            <person name="Aksoy S."/>
            <person name="Warren W."/>
            <person name="Wilson R.K."/>
        </authorList>
    </citation>
    <scope>NUCLEOTIDE SEQUENCE [LARGE SCALE GENOMIC DNA]</scope>
    <source>
        <strain evidence="3">IAEA</strain>
    </source>
</reference>
<accession>A0A1A9ZUI2</accession>
<dbReference type="EnsemblMetazoa" id="GPAI025515-RA">
    <property type="protein sequence ID" value="GPAI025515-PA"/>
    <property type="gene ID" value="GPAI025515"/>
</dbReference>
<dbReference type="AlphaFoldDB" id="A0A1A9ZUI2"/>
<dbReference type="Proteomes" id="UP000092445">
    <property type="component" value="Unassembled WGS sequence"/>
</dbReference>
<reference evidence="2" key="2">
    <citation type="submission" date="2020-05" db="UniProtKB">
        <authorList>
            <consortium name="EnsemblMetazoa"/>
        </authorList>
    </citation>
    <scope>IDENTIFICATION</scope>
    <source>
        <strain evidence="2">IAEA</strain>
    </source>
</reference>
<proteinExistence type="predicted"/>
<protein>
    <submittedName>
        <fullName evidence="2">Uncharacterized protein</fullName>
    </submittedName>
</protein>
<keyword evidence="1" id="KW-0472">Membrane</keyword>
<organism evidence="2 3">
    <name type="scientific">Glossina pallidipes</name>
    <name type="common">Tsetse fly</name>
    <dbReference type="NCBI Taxonomy" id="7398"/>
    <lineage>
        <taxon>Eukaryota</taxon>
        <taxon>Metazoa</taxon>
        <taxon>Ecdysozoa</taxon>
        <taxon>Arthropoda</taxon>
        <taxon>Hexapoda</taxon>
        <taxon>Insecta</taxon>
        <taxon>Pterygota</taxon>
        <taxon>Neoptera</taxon>
        <taxon>Endopterygota</taxon>
        <taxon>Diptera</taxon>
        <taxon>Brachycera</taxon>
        <taxon>Muscomorpha</taxon>
        <taxon>Hippoboscoidea</taxon>
        <taxon>Glossinidae</taxon>
        <taxon>Glossina</taxon>
    </lineage>
</organism>
<keyword evidence="1" id="KW-1133">Transmembrane helix</keyword>
<evidence type="ECO:0000256" key="1">
    <source>
        <dbReference type="SAM" id="Phobius"/>
    </source>
</evidence>
<evidence type="ECO:0000313" key="3">
    <source>
        <dbReference type="Proteomes" id="UP000092445"/>
    </source>
</evidence>
<dbReference type="VEuPathDB" id="VectorBase:GPAI025515"/>
<sequence>MFITTVKVPRWSGLFRLEVARCGIRVGDDGIVNVVQFELNMTSPGISRSVDDNVEVFDETNGDDGLAKEVNNVADTCCDIDSGQLGGCAEVVCEGVKMECIALVVVAVVFVFILPKAVFLDALMKDEIET</sequence>
<evidence type="ECO:0000313" key="2">
    <source>
        <dbReference type="EnsemblMetazoa" id="GPAI025515-PA"/>
    </source>
</evidence>
<feature type="transmembrane region" description="Helical" evidence="1">
    <location>
        <begin position="101"/>
        <end position="124"/>
    </location>
</feature>
<keyword evidence="3" id="KW-1185">Reference proteome</keyword>
<name>A0A1A9ZUI2_GLOPL</name>